<organism evidence="1">
    <name type="scientific">Myoviridae sp. ct31P9</name>
    <dbReference type="NCBI Taxonomy" id="2827657"/>
    <lineage>
        <taxon>Viruses</taxon>
        <taxon>Duplodnaviria</taxon>
        <taxon>Heunggongvirae</taxon>
        <taxon>Uroviricota</taxon>
        <taxon>Caudoviricetes</taxon>
    </lineage>
</organism>
<dbReference type="EMBL" id="BK032738">
    <property type="protein sequence ID" value="DAF57755.1"/>
    <property type="molecule type" value="Genomic_DNA"/>
</dbReference>
<evidence type="ECO:0000313" key="1">
    <source>
        <dbReference type="EMBL" id="DAF57755.1"/>
    </source>
</evidence>
<sequence>MMARRGRKPADISKQEFEKLCALQCTQEEICSFFDVTDKTLTAFCRRTYGMKFSEVFREKRGKGKIALRRSQFRLAERNATMAIFLGKQYLGQRDVQDVKVEGAIDNPFDGVKSEDIKKLIGDD</sequence>
<name>A0A8S5T415_9CAUD</name>
<accession>A0A8S5T415</accession>
<reference evidence="1" key="1">
    <citation type="journal article" date="2021" name="Proc. Natl. Acad. Sci. U.S.A.">
        <title>A Catalog of Tens of Thousands of Viruses from Human Metagenomes Reveals Hidden Associations with Chronic Diseases.</title>
        <authorList>
            <person name="Tisza M.J."/>
            <person name="Buck C.B."/>
        </authorList>
    </citation>
    <scope>NUCLEOTIDE SEQUENCE</scope>
    <source>
        <strain evidence="1">Ct31P9</strain>
    </source>
</reference>
<protein>
    <submittedName>
        <fullName evidence="1">Putative terminase small subunit</fullName>
    </submittedName>
</protein>
<proteinExistence type="predicted"/>